<dbReference type="SUPFAM" id="SSF48452">
    <property type="entry name" value="TPR-like"/>
    <property type="match status" value="1"/>
</dbReference>
<evidence type="ECO:0000313" key="2">
    <source>
        <dbReference type="EMBL" id="CAJ0859298.1"/>
    </source>
</evidence>
<dbReference type="InterPro" id="IPR011990">
    <property type="entry name" value="TPR-like_helical_dom_sf"/>
</dbReference>
<dbReference type="EMBL" id="OY288114">
    <property type="protein sequence ID" value="CAJ0859298.1"/>
    <property type="molecule type" value="Genomic_DNA"/>
</dbReference>
<dbReference type="Pfam" id="PF00535">
    <property type="entry name" value="Glycos_transf_2"/>
    <property type="match status" value="1"/>
</dbReference>
<dbReference type="InterPro" id="IPR001173">
    <property type="entry name" value="Glyco_trans_2-like"/>
</dbReference>
<accession>A0AA48RCG7</accession>
<protein>
    <recommendedName>
        <fullName evidence="1">Glycosyltransferase 2-like domain-containing protein</fullName>
    </recommendedName>
</protein>
<sequence length="371" mass="41207">MSSSPGKGTVAAALIVRDEAQFLPGCLETLTNRVDEIVVVDTGSHDDSVDLAVAAGAKVLHHKWTGDFSEARNIGLEAARSDWILYIDADERLILPHDGKVSEYLDPSAIAAYVRFRPKVRFTRYRDPRIFRNDPRIRFRGKIHETVVPCLRKIEKEDGLPLVASSVGIDHLGYEGDQSHKHARNLPLLRQSIAKDPERIYYWHHLAETLVALGETQEALETALEGLRIAESLHQPLQQADASMIRQLVARLYLENGKDPLDLIEDGLRRVPDDYGLLFLKAHALLSASRPRQAMEVAQTLRSVDPDSLYDGMLAFDSGIFREHACELAALGCLASGDRKAAARYYAEAASFAPDDMSLRLKAAALQGQEH</sequence>
<dbReference type="Gene3D" id="1.25.40.10">
    <property type="entry name" value="Tetratricopeptide repeat domain"/>
    <property type="match status" value="2"/>
</dbReference>
<feature type="domain" description="Glycosyltransferase 2-like" evidence="1">
    <location>
        <begin position="15"/>
        <end position="131"/>
    </location>
</feature>
<dbReference type="PANTHER" id="PTHR43630:SF2">
    <property type="entry name" value="GLYCOSYLTRANSFERASE"/>
    <property type="match status" value="1"/>
</dbReference>
<evidence type="ECO:0000259" key="1">
    <source>
        <dbReference type="Pfam" id="PF00535"/>
    </source>
</evidence>
<dbReference type="Gene3D" id="3.90.550.10">
    <property type="entry name" value="Spore Coat Polysaccharide Biosynthesis Protein SpsA, Chain A"/>
    <property type="match status" value="1"/>
</dbReference>
<organism evidence="2">
    <name type="scientific">freshwater sediment metagenome</name>
    <dbReference type="NCBI Taxonomy" id="556182"/>
    <lineage>
        <taxon>unclassified sequences</taxon>
        <taxon>metagenomes</taxon>
        <taxon>ecological metagenomes</taxon>
    </lineage>
</organism>
<dbReference type="AlphaFoldDB" id="A0AA48RCG7"/>
<dbReference type="PANTHER" id="PTHR43630">
    <property type="entry name" value="POLY-BETA-1,6-N-ACETYL-D-GLUCOSAMINE SYNTHASE"/>
    <property type="match status" value="1"/>
</dbReference>
<dbReference type="CDD" id="cd02511">
    <property type="entry name" value="Beta4Glucosyltransferase"/>
    <property type="match status" value="1"/>
</dbReference>
<reference evidence="2" key="1">
    <citation type="submission" date="2023-07" db="EMBL/GenBank/DDBJ databases">
        <authorList>
            <person name="Pelsma A.J. K."/>
        </authorList>
    </citation>
    <scope>NUCLEOTIDE SEQUENCE</scope>
</reference>
<name>A0AA48RCG7_9ZZZZ</name>
<proteinExistence type="predicted"/>
<dbReference type="SUPFAM" id="SSF53448">
    <property type="entry name" value="Nucleotide-diphospho-sugar transferases"/>
    <property type="match status" value="1"/>
</dbReference>
<dbReference type="InterPro" id="IPR029044">
    <property type="entry name" value="Nucleotide-diphossugar_trans"/>
</dbReference>
<gene>
    <name evidence="2" type="ORF">AMST5_01195</name>
</gene>